<dbReference type="Proteomes" id="UP001302316">
    <property type="component" value="Unassembled WGS sequence"/>
</dbReference>
<dbReference type="InterPro" id="IPR012349">
    <property type="entry name" value="Split_barrel_FMN-bd"/>
</dbReference>
<dbReference type="RefSeq" id="WP_346050745.1">
    <property type="nucleotide sequence ID" value="NZ_JAYGII010000006.1"/>
</dbReference>
<keyword evidence="6" id="KW-0966">Cell projection</keyword>
<evidence type="ECO:0000259" key="4">
    <source>
        <dbReference type="Pfam" id="PF07238"/>
    </source>
</evidence>
<dbReference type="Pfam" id="PF12945">
    <property type="entry name" value="PilZNR"/>
    <property type="match status" value="1"/>
</dbReference>
<evidence type="ECO:0000259" key="5">
    <source>
        <dbReference type="Pfam" id="PF12945"/>
    </source>
</evidence>
<keyword evidence="6" id="KW-0282">Flagellum</keyword>
<dbReference type="AlphaFoldDB" id="A0AAP6JFC9"/>
<feature type="domain" description="Type III secretion system flagellar brake protein YcgR PilZN" evidence="5">
    <location>
        <begin position="29"/>
        <end position="112"/>
    </location>
</feature>
<comment type="caution">
    <text evidence="6">The sequence shown here is derived from an EMBL/GenBank/DDBJ whole genome shotgun (WGS) entry which is preliminary data.</text>
</comment>
<reference evidence="6 7" key="1">
    <citation type="submission" date="2023-12" db="EMBL/GenBank/DDBJ databases">
        <title>Whole-genome sequencing of halo(alkali)philic microorganisms from hypersaline lakes.</title>
        <authorList>
            <person name="Sorokin D.Y."/>
            <person name="Merkel A.Y."/>
            <person name="Messina E."/>
            <person name="Yakimov M."/>
        </authorList>
    </citation>
    <scope>NUCLEOTIDE SEQUENCE [LARGE SCALE GENOMIC DNA]</scope>
    <source>
        <strain evidence="6 7">AB-CW1</strain>
    </source>
</reference>
<evidence type="ECO:0000256" key="2">
    <source>
        <dbReference type="ARBA" id="ARBA00022741"/>
    </source>
</evidence>
<evidence type="ECO:0000313" key="7">
    <source>
        <dbReference type="Proteomes" id="UP001302316"/>
    </source>
</evidence>
<protein>
    <submittedName>
        <fullName evidence="6">Flagellar brake protein</fullName>
    </submittedName>
</protein>
<keyword evidence="2" id="KW-0547">Nucleotide-binding</keyword>
<dbReference type="InterPro" id="IPR009926">
    <property type="entry name" value="T3SS_YcgR_PilZN"/>
</dbReference>
<feature type="domain" description="PilZ" evidence="4">
    <location>
        <begin position="121"/>
        <end position="229"/>
    </location>
</feature>
<proteinExistence type="predicted"/>
<sequence>MSARQIGREGQLAEESGNTLKKVELTLSVGAVVNLQRANRDRSKRWNARMIGYVEGESFLITTPREGGSPAPFYLDDMLTVRYLSGTEIHGFTTWVRKVATQPLHYLHLAYPRTIEQVTIRQEERVSMDLPTRYRCLRPDEESGEGRLLDISAAGALLEADSCLGQVGEKLELDFTVAFAGSESRIQVEAEIRNLKQDSSREDGESCLHGLQFMDLEEHHRVFIKGFVYEQILQHRNNQ</sequence>
<accession>A0AAP6JFC9</accession>
<evidence type="ECO:0000313" key="6">
    <source>
        <dbReference type="EMBL" id="MEA5445114.1"/>
    </source>
</evidence>
<dbReference type="SUPFAM" id="SSF141371">
    <property type="entry name" value="PilZ domain-like"/>
    <property type="match status" value="2"/>
</dbReference>
<evidence type="ECO:0000256" key="3">
    <source>
        <dbReference type="ARBA" id="ARBA00023143"/>
    </source>
</evidence>
<dbReference type="GO" id="GO:0035438">
    <property type="term" value="F:cyclic-di-GMP binding"/>
    <property type="evidence" value="ECO:0007669"/>
    <property type="project" value="InterPro"/>
</dbReference>
<name>A0AAP6JFC9_9GAMM</name>
<evidence type="ECO:0000256" key="1">
    <source>
        <dbReference type="ARBA" id="ARBA00022636"/>
    </source>
</evidence>
<keyword evidence="7" id="KW-1185">Reference proteome</keyword>
<dbReference type="InterPro" id="IPR009875">
    <property type="entry name" value="PilZ_domain"/>
</dbReference>
<dbReference type="Pfam" id="PF07238">
    <property type="entry name" value="PilZ"/>
    <property type="match status" value="1"/>
</dbReference>
<keyword evidence="6" id="KW-0969">Cilium</keyword>
<dbReference type="Gene3D" id="2.30.110.10">
    <property type="entry name" value="Electron Transport, Fmn-binding Protein, Chain A"/>
    <property type="match status" value="1"/>
</dbReference>
<keyword evidence="1" id="KW-0973">c-di-GMP</keyword>
<gene>
    <name evidence="6" type="ORF">VCB98_04675</name>
</gene>
<keyword evidence="3" id="KW-0975">Bacterial flagellum</keyword>
<dbReference type="Gene3D" id="2.40.10.220">
    <property type="entry name" value="predicted glycosyltransferase like domains"/>
    <property type="match status" value="1"/>
</dbReference>
<organism evidence="6 7">
    <name type="scientific">Natronospira elongata</name>
    <dbReference type="NCBI Taxonomy" id="3110268"/>
    <lineage>
        <taxon>Bacteria</taxon>
        <taxon>Pseudomonadati</taxon>
        <taxon>Pseudomonadota</taxon>
        <taxon>Gammaproteobacteria</taxon>
        <taxon>Natronospirales</taxon>
        <taxon>Natronospiraceae</taxon>
        <taxon>Natronospira</taxon>
    </lineage>
</organism>
<dbReference type="EMBL" id="JAYGII010000006">
    <property type="protein sequence ID" value="MEA5445114.1"/>
    <property type="molecule type" value="Genomic_DNA"/>
</dbReference>